<accession>A0A0D0DYH3</accession>
<dbReference type="InterPro" id="IPR011990">
    <property type="entry name" value="TPR-like_helical_dom_sf"/>
</dbReference>
<evidence type="ECO:0000256" key="2">
    <source>
        <dbReference type="PROSITE-ProRule" id="PRU00708"/>
    </source>
</evidence>
<feature type="region of interest" description="Disordered" evidence="3">
    <location>
        <begin position="54"/>
        <end position="96"/>
    </location>
</feature>
<gene>
    <name evidence="4" type="ORF">PAXRUDRAFT_830607</name>
</gene>
<proteinExistence type="predicted"/>
<dbReference type="Proteomes" id="UP000054538">
    <property type="component" value="Unassembled WGS sequence"/>
</dbReference>
<feature type="repeat" description="PPR" evidence="2">
    <location>
        <begin position="426"/>
        <end position="456"/>
    </location>
</feature>
<organism evidence="4 5">
    <name type="scientific">Paxillus rubicundulus Ve08.2h10</name>
    <dbReference type="NCBI Taxonomy" id="930991"/>
    <lineage>
        <taxon>Eukaryota</taxon>
        <taxon>Fungi</taxon>
        <taxon>Dikarya</taxon>
        <taxon>Basidiomycota</taxon>
        <taxon>Agaricomycotina</taxon>
        <taxon>Agaricomycetes</taxon>
        <taxon>Agaricomycetidae</taxon>
        <taxon>Boletales</taxon>
        <taxon>Paxilineae</taxon>
        <taxon>Paxillaceae</taxon>
        <taxon>Paxillus</taxon>
    </lineage>
</organism>
<dbReference type="NCBIfam" id="TIGR00756">
    <property type="entry name" value="PPR"/>
    <property type="match status" value="1"/>
</dbReference>
<evidence type="ECO:0000313" key="5">
    <source>
        <dbReference type="Proteomes" id="UP000054538"/>
    </source>
</evidence>
<dbReference type="InterPro" id="IPR051240">
    <property type="entry name" value="Mito_RNA-Proc/Resp"/>
</dbReference>
<dbReference type="GO" id="GO:0003729">
    <property type="term" value="F:mRNA binding"/>
    <property type="evidence" value="ECO:0007669"/>
    <property type="project" value="TreeGrafter"/>
</dbReference>
<protein>
    <submittedName>
        <fullName evidence="4">Uncharacterized protein</fullName>
    </submittedName>
</protein>
<dbReference type="Pfam" id="PF12854">
    <property type="entry name" value="PPR_1"/>
    <property type="match status" value="1"/>
</dbReference>
<feature type="compositionally biased region" description="Basic and acidic residues" evidence="3">
    <location>
        <begin position="54"/>
        <end position="67"/>
    </location>
</feature>
<evidence type="ECO:0000313" key="4">
    <source>
        <dbReference type="EMBL" id="KIK91694.1"/>
    </source>
</evidence>
<sequence>MLAGSTSGLTFSPASSHLPCRLRQAQQLFVRGHFTAHAHQASGRISLAHRLRGMESQRDAPGRETSTRDAPTLSITGDSRSIPPLPYLARGHSSDGVTRLARPTTLSALPELRADKSNDTQDLQRHPYIAEVEQLPKAPGHANGNAARSRHELLQVMLTTETTSEAWRAYQELLFRQSQNNGTSKAIAIPYRHLHRLARLLTSTKPRTRAIFLQFSSVLTTLQRTGGRVHLWEWNTLIDSAGKQWRKTSLADYKASLNIYNNKGILPLGSHGSSGEIPSAELHSLGVHQVPDIWTYTTLLSVASRSRSPLAIRHASCLLRSSGLSPNRFTHLCLLRYFTHRNELSGVRSTLHKMKEQGLEVGLDGINACMWAYARNGHLDVALTIYRVLRNNVEPELDFGEDDVDAATLYLRDVEGLDVPRGLEPDEITYTAMIQALAYHGDLIKALNVFVDMLSFPNRKTRVLVDQATEEPLRYKPSMAAFRGIFLGFVRHARKPNEPMKESFITALLRPSPQAAWNLENLQMIFTAFLELPEDAKPSERLVYWIIVAFGKTSGNDLGKLREVWVQLEDKYGGGWGGRLERIRRAICSSA</sequence>
<name>A0A0D0DYH3_9AGAM</name>
<dbReference type="HOGENOM" id="CLU_027583_0_0_1"/>
<keyword evidence="1" id="KW-0677">Repeat</keyword>
<dbReference type="PANTHER" id="PTHR47933">
    <property type="entry name" value="PENTATRICOPEPTIDE REPEAT-CONTAINING PROTEIN 1, MITOCHONDRIAL"/>
    <property type="match status" value="1"/>
</dbReference>
<reference evidence="4 5" key="1">
    <citation type="submission" date="2014-04" db="EMBL/GenBank/DDBJ databases">
        <authorList>
            <consortium name="DOE Joint Genome Institute"/>
            <person name="Kuo A."/>
            <person name="Kohler A."/>
            <person name="Jargeat P."/>
            <person name="Nagy L.G."/>
            <person name="Floudas D."/>
            <person name="Copeland A."/>
            <person name="Barry K.W."/>
            <person name="Cichocki N."/>
            <person name="Veneault-Fourrey C."/>
            <person name="LaButti K."/>
            <person name="Lindquist E.A."/>
            <person name="Lipzen A."/>
            <person name="Lundell T."/>
            <person name="Morin E."/>
            <person name="Murat C."/>
            <person name="Sun H."/>
            <person name="Tunlid A."/>
            <person name="Henrissat B."/>
            <person name="Grigoriev I.V."/>
            <person name="Hibbett D.S."/>
            <person name="Martin F."/>
            <person name="Nordberg H.P."/>
            <person name="Cantor M.N."/>
            <person name="Hua S.X."/>
        </authorList>
    </citation>
    <scope>NUCLEOTIDE SEQUENCE [LARGE SCALE GENOMIC DNA]</scope>
    <source>
        <strain evidence="4 5">Ve08.2h10</strain>
    </source>
</reference>
<dbReference type="PROSITE" id="PS51375">
    <property type="entry name" value="PPR"/>
    <property type="match status" value="1"/>
</dbReference>
<dbReference type="Gene3D" id="1.25.40.10">
    <property type="entry name" value="Tetratricopeptide repeat domain"/>
    <property type="match status" value="1"/>
</dbReference>
<reference evidence="5" key="2">
    <citation type="submission" date="2015-01" db="EMBL/GenBank/DDBJ databases">
        <title>Evolutionary Origins and Diversification of the Mycorrhizal Mutualists.</title>
        <authorList>
            <consortium name="DOE Joint Genome Institute"/>
            <consortium name="Mycorrhizal Genomics Consortium"/>
            <person name="Kohler A."/>
            <person name="Kuo A."/>
            <person name="Nagy L.G."/>
            <person name="Floudas D."/>
            <person name="Copeland A."/>
            <person name="Barry K.W."/>
            <person name="Cichocki N."/>
            <person name="Veneault-Fourrey C."/>
            <person name="LaButti K."/>
            <person name="Lindquist E.A."/>
            <person name="Lipzen A."/>
            <person name="Lundell T."/>
            <person name="Morin E."/>
            <person name="Murat C."/>
            <person name="Riley R."/>
            <person name="Ohm R."/>
            <person name="Sun H."/>
            <person name="Tunlid A."/>
            <person name="Henrissat B."/>
            <person name="Grigoriev I.V."/>
            <person name="Hibbett D.S."/>
            <person name="Martin F."/>
        </authorList>
    </citation>
    <scope>NUCLEOTIDE SEQUENCE [LARGE SCALE GENOMIC DNA]</scope>
    <source>
        <strain evidence="5">Ve08.2h10</strain>
    </source>
</reference>
<dbReference type="PANTHER" id="PTHR47933:SF57">
    <property type="entry name" value="PENTACOTRIPEPTIDE-REPEAT REGION OF PRORP DOMAIN-CONTAINING PROTEIN"/>
    <property type="match status" value="1"/>
</dbReference>
<dbReference type="STRING" id="930991.A0A0D0DYH3"/>
<dbReference type="OrthoDB" id="1908178at2759"/>
<keyword evidence="5" id="KW-1185">Reference proteome</keyword>
<evidence type="ECO:0000256" key="3">
    <source>
        <dbReference type="SAM" id="MobiDB-lite"/>
    </source>
</evidence>
<evidence type="ECO:0000256" key="1">
    <source>
        <dbReference type="ARBA" id="ARBA00022737"/>
    </source>
</evidence>
<dbReference type="InParanoid" id="A0A0D0DYH3"/>
<dbReference type="InterPro" id="IPR002885">
    <property type="entry name" value="PPR_rpt"/>
</dbReference>
<dbReference type="EMBL" id="KN825359">
    <property type="protein sequence ID" value="KIK91694.1"/>
    <property type="molecule type" value="Genomic_DNA"/>
</dbReference>
<dbReference type="AlphaFoldDB" id="A0A0D0DYH3"/>